<keyword evidence="2" id="KW-1185">Reference proteome</keyword>
<dbReference type="PATRIC" id="fig|29343.3.peg.564"/>
<dbReference type="Proteomes" id="UP000032431">
    <property type="component" value="Chromosome I"/>
</dbReference>
<proteinExistence type="predicted"/>
<reference evidence="2" key="1">
    <citation type="submission" date="2014-07" db="EMBL/GenBank/DDBJ databases">
        <authorList>
            <person name="Wibberg D."/>
        </authorList>
    </citation>
    <scope>NUCLEOTIDE SEQUENCE [LARGE SCALE GENOMIC DNA]</scope>
    <source>
        <strain evidence="2">DG5</strain>
    </source>
</reference>
<dbReference type="EMBL" id="LM995447">
    <property type="protein sequence ID" value="CDZ23677.1"/>
    <property type="molecule type" value="Genomic_DNA"/>
</dbReference>
<name>A0A078KMB5_9FIRM</name>
<dbReference type="HOGENOM" id="CLU_1466107_0_0_9"/>
<dbReference type="KEGG" id="ccel:CCDG5_0546"/>
<evidence type="ECO:0000313" key="1">
    <source>
        <dbReference type="EMBL" id="CDZ23677.1"/>
    </source>
</evidence>
<accession>A0A078KMB5</accession>
<evidence type="ECO:0000313" key="2">
    <source>
        <dbReference type="Proteomes" id="UP000032431"/>
    </source>
</evidence>
<organism evidence="1 2">
    <name type="scientific">[Clostridium] cellulosi</name>
    <dbReference type="NCBI Taxonomy" id="29343"/>
    <lineage>
        <taxon>Bacteria</taxon>
        <taxon>Bacillati</taxon>
        <taxon>Bacillota</taxon>
        <taxon>Clostridia</taxon>
        <taxon>Eubacteriales</taxon>
        <taxon>Oscillospiraceae</taxon>
        <taxon>Oscillospiraceae incertae sedis</taxon>
    </lineage>
</organism>
<dbReference type="AlphaFoldDB" id="A0A078KMB5"/>
<gene>
    <name evidence="1" type="ORF">CCDG5_0546</name>
</gene>
<sequence>MLPLFKRMVNNMNIVLMCGHETGDETINTLFSAIRFVHSCAIHIGEETFSIIPPKAKNPDFVIIDNKKIKNIHTKSGIALFRKEIEPKHEIVIPPSFFAIIDSDNTKAADLLSSQGNQTITCGLSQKDTITFSSLENDRAVVSLQRGLVALDGSEILPVEIPVTFNTTHSEYAILASTAVLLLSGAAIPESGLEFM</sequence>
<protein>
    <submittedName>
        <fullName evidence="1">Uncharacterized protein</fullName>
    </submittedName>
</protein>